<reference evidence="2 3" key="1">
    <citation type="submission" date="2015-09" db="EMBL/GenBank/DDBJ databases">
        <title>Identification and resolution of microdiversity through metagenomic sequencing of parallel consortia.</title>
        <authorList>
            <person name="Nelson W.C."/>
            <person name="Romine M.F."/>
            <person name="Lindemann S.R."/>
        </authorList>
    </citation>
    <scope>NUCLEOTIDE SEQUENCE [LARGE SCALE GENOMIC DNA]</scope>
    <source>
        <strain evidence="2">Ana</strain>
    </source>
</reference>
<evidence type="ECO:0000256" key="1">
    <source>
        <dbReference type="SAM" id="MobiDB-lite"/>
    </source>
</evidence>
<gene>
    <name evidence="2" type="ORF">HLUCCA11_19900</name>
</gene>
<dbReference type="PATRIC" id="fig|1666911.3.peg.2336"/>
<dbReference type="Pfam" id="PF08665">
    <property type="entry name" value="PglZ"/>
    <property type="match status" value="1"/>
</dbReference>
<feature type="region of interest" description="Disordered" evidence="1">
    <location>
        <begin position="896"/>
        <end position="937"/>
    </location>
</feature>
<dbReference type="NCBIfam" id="NF033443">
    <property type="entry name" value="BREX_PglZ_6"/>
    <property type="match status" value="1"/>
</dbReference>
<evidence type="ECO:0000313" key="3">
    <source>
        <dbReference type="Proteomes" id="UP000050465"/>
    </source>
</evidence>
<feature type="compositionally biased region" description="Low complexity" evidence="1">
    <location>
        <begin position="899"/>
        <end position="929"/>
    </location>
</feature>
<accession>A0A0N8KM84</accession>
<sequence length="1008" mass="112864">MPTSAPITTTPITTTLEADVSRELRNQKLVIWLDKDNHYTAFVDRLALRHAQGDFFAPVVSFRGSYLEMMLALEAHGNNETPDLLLIHMPGHIEDTIRKTPILELYRAGTRYRKALDTLVRESATGKVSPDDIEGYLSHGVPDLAHAEQWLQTALSQPQDDLSHYLDNLDLTWILDSLISGKEAFQTKFSSADTLALLVDHLNRATGLDATFIDFYLQITDLQKEDYNFSDLTITFIAWLMGVEYVHDLTREAKMPELRRLKALSKPLRERCDRLINHLRDRHPNIYADTATLVEARLSAEFEDIRPEDLGKIDTFRLEETTVLEKGALQALATDDWLSALQWAKVRLDTQSFWLQRDPQRRLEWLLIQSMAHLGSTIVSIGQPLAPGQTLQAALDAYTQSGYQVDLAHRHLEQQRSKLLDSTLPHFTELQTQADRLRQTYRTWADDWAVAFSNICEAEGFLPEPALQQRTLYEQVVHPLTQASPAGGPSNSDAKVAYFLVDAFRYEMATELLLELEGTGTGTAAGTTAILKARYAELPTLTSVGMNALSPVHKGGRLTLAKGEFKGFKSGEYTVSRPADRLRAMCDRSIDGIHRRAKALTLADVCEKSTKSLKSSLSKIDLLVVHSKEIDDAGEANVGIVTFERWLQQLKSAWNHLRTLGFNEFVFTADHGFLLQDRVTIEQRDWGKKTDPQRRHVLIDELRREQDLSTVSLSSLSYLPHSSDSAKYVVFPKNTAIFATGNPGATFVHGGNSLQERVIPVLTVSHRYQSSANWVPYVIEAEARSAIAGFDRVQVKVKPAANAQGVLTFTGASTLNLSLRVPNRPDIDVNIAEATGAQLKNQQVQLAIDQDWVEILFKLKGPKDERIKLEVYHSDGAEDVQPAVIDTYFEVAGSKRRSGQTAGQTAGQTEAATTTQSSSRTSSRTSNSGEPTNDWQSSFEDDRIRDVFLHLAQYNAITETELVRLLGTPRKVRQFALHFETHRQKVPFSVSVETTATGKRYVKGNQSS</sequence>
<comment type="caution">
    <text evidence="2">The sequence shown here is derived from an EMBL/GenBank/DDBJ whole genome shotgun (WGS) entry which is preliminary data.</text>
</comment>
<dbReference type="Proteomes" id="UP000050465">
    <property type="component" value="Unassembled WGS sequence"/>
</dbReference>
<dbReference type="STRING" id="1666911.HLUCCA11_19900"/>
<dbReference type="EMBL" id="LJZR01000040">
    <property type="protein sequence ID" value="KPQ33026.1"/>
    <property type="molecule type" value="Genomic_DNA"/>
</dbReference>
<evidence type="ECO:0000313" key="2">
    <source>
        <dbReference type="EMBL" id="KPQ33026.1"/>
    </source>
</evidence>
<name>A0A0N8KM84_9CYAN</name>
<organism evidence="2 3">
    <name type="scientific">Phormidesmis priestleyi Ana</name>
    <dbReference type="NCBI Taxonomy" id="1666911"/>
    <lineage>
        <taxon>Bacteria</taxon>
        <taxon>Bacillati</taxon>
        <taxon>Cyanobacteriota</taxon>
        <taxon>Cyanophyceae</taxon>
        <taxon>Leptolyngbyales</taxon>
        <taxon>Leptolyngbyaceae</taxon>
        <taxon>Phormidesmis</taxon>
    </lineage>
</organism>
<proteinExistence type="predicted"/>
<protein>
    <submittedName>
        <fullName evidence="2">PglZ domain</fullName>
    </submittedName>
</protein>
<dbReference type="AlphaFoldDB" id="A0A0N8KM84"/>